<keyword evidence="2" id="KW-0238">DNA-binding</keyword>
<dbReference type="InterPro" id="IPR036390">
    <property type="entry name" value="WH_DNA-bd_sf"/>
</dbReference>
<dbReference type="InterPro" id="IPR036388">
    <property type="entry name" value="WH-like_DNA-bd_sf"/>
</dbReference>
<sequence length="125" mass="14182">MVDSSSESGTPADGFPHGDYCPNFQRTMELVGRRWTASILRALFAGKERFTDIAQTVPGLSHRLLTERLEELQGADLITIEPGTKHGTYRLTERGCDLRPFFQELEDWNARWYEEATKDTTTTLG</sequence>
<evidence type="ECO:0000256" key="2">
    <source>
        <dbReference type="ARBA" id="ARBA00023125"/>
    </source>
</evidence>
<evidence type="ECO:0000313" key="5">
    <source>
        <dbReference type="EMBL" id="VAW06304.1"/>
    </source>
</evidence>
<keyword evidence="3" id="KW-0804">Transcription</keyword>
<accession>A0A3B0TBU8</accession>
<dbReference type="PANTHER" id="PTHR33204:SF37">
    <property type="entry name" value="HTH-TYPE TRANSCRIPTIONAL REGULATOR YODB"/>
    <property type="match status" value="1"/>
</dbReference>
<reference evidence="5" key="1">
    <citation type="submission" date="2018-06" db="EMBL/GenBank/DDBJ databases">
        <authorList>
            <person name="Zhirakovskaya E."/>
        </authorList>
    </citation>
    <scope>NUCLEOTIDE SEQUENCE</scope>
</reference>
<dbReference type="AlphaFoldDB" id="A0A3B0TBU8"/>
<dbReference type="GO" id="GO:0003677">
    <property type="term" value="F:DNA binding"/>
    <property type="evidence" value="ECO:0007669"/>
    <property type="project" value="UniProtKB-KW"/>
</dbReference>
<name>A0A3B0TBU8_9ZZZZ</name>
<protein>
    <recommendedName>
        <fullName evidence="4">HTH hxlR-type domain-containing protein</fullName>
    </recommendedName>
</protein>
<evidence type="ECO:0000259" key="4">
    <source>
        <dbReference type="PROSITE" id="PS51118"/>
    </source>
</evidence>
<dbReference type="InterPro" id="IPR002577">
    <property type="entry name" value="HTH_HxlR"/>
</dbReference>
<dbReference type="SUPFAM" id="SSF46785">
    <property type="entry name" value="Winged helix' DNA-binding domain"/>
    <property type="match status" value="1"/>
</dbReference>
<evidence type="ECO:0000256" key="1">
    <source>
        <dbReference type="ARBA" id="ARBA00023015"/>
    </source>
</evidence>
<dbReference type="PANTHER" id="PTHR33204">
    <property type="entry name" value="TRANSCRIPTIONAL REGULATOR, MARR FAMILY"/>
    <property type="match status" value="1"/>
</dbReference>
<feature type="domain" description="HTH hxlR-type" evidence="4">
    <location>
        <begin position="21"/>
        <end position="117"/>
    </location>
</feature>
<keyword evidence="1" id="KW-0805">Transcription regulation</keyword>
<dbReference type="Gene3D" id="1.10.10.10">
    <property type="entry name" value="Winged helix-like DNA-binding domain superfamily/Winged helix DNA-binding domain"/>
    <property type="match status" value="1"/>
</dbReference>
<organism evidence="5">
    <name type="scientific">hydrothermal vent metagenome</name>
    <dbReference type="NCBI Taxonomy" id="652676"/>
    <lineage>
        <taxon>unclassified sequences</taxon>
        <taxon>metagenomes</taxon>
        <taxon>ecological metagenomes</taxon>
    </lineage>
</organism>
<gene>
    <name evidence="5" type="ORF">MNBD_ACTINO01-717</name>
</gene>
<evidence type="ECO:0000256" key="3">
    <source>
        <dbReference type="ARBA" id="ARBA00023163"/>
    </source>
</evidence>
<dbReference type="PROSITE" id="PS51118">
    <property type="entry name" value="HTH_HXLR"/>
    <property type="match status" value="1"/>
</dbReference>
<dbReference type="Pfam" id="PF01638">
    <property type="entry name" value="HxlR"/>
    <property type="match status" value="1"/>
</dbReference>
<dbReference type="EMBL" id="UOEI01000464">
    <property type="protein sequence ID" value="VAW06304.1"/>
    <property type="molecule type" value="Genomic_DNA"/>
</dbReference>
<proteinExistence type="predicted"/>